<evidence type="ECO:0000256" key="10">
    <source>
        <dbReference type="ARBA" id="ARBA00034617"/>
    </source>
</evidence>
<evidence type="ECO:0000256" key="2">
    <source>
        <dbReference type="ARBA" id="ARBA00005446"/>
    </source>
</evidence>
<dbReference type="InterPro" id="IPR014001">
    <property type="entry name" value="Helicase_ATP-bd"/>
</dbReference>
<dbReference type="NCBIfam" id="TIGR00614">
    <property type="entry name" value="recQ_fam"/>
    <property type="match status" value="1"/>
</dbReference>
<evidence type="ECO:0000256" key="4">
    <source>
        <dbReference type="ARBA" id="ARBA00022801"/>
    </source>
</evidence>
<dbReference type="AlphaFoldDB" id="A0A2L2YSV0"/>
<dbReference type="InterPro" id="IPR027417">
    <property type="entry name" value="P-loop_NTPase"/>
</dbReference>
<dbReference type="SUPFAM" id="SSF52540">
    <property type="entry name" value="P-loop containing nucleoside triphosphate hydrolases"/>
    <property type="match status" value="2"/>
</dbReference>
<evidence type="ECO:0000256" key="11">
    <source>
        <dbReference type="ARBA" id="ARBA00049360"/>
    </source>
</evidence>
<keyword evidence="6 12" id="KW-0067">ATP-binding</keyword>
<evidence type="ECO:0000256" key="7">
    <source>
        <dbReference type="ARBA" id="ARBA00023125"/>
    </source>
</evidence>
<dbReference type="GO" id="GO:0000724">
    <property type="term" value="P:double-strand break repair via homologous recombination"/>
    <property type="evidence" value="ECO:0007669"/>
    <property type="project" value="TreeGrafter"/>
</dbReference>
<dbReference type="GO" id="GO:0005737">
    <property type="term" value="C:cytoplasm"/>
    <property type="evidence" value="ECO:0007669"/>
    <property type="project" value="TreeGrafter"/>
</dbReference>
<dbReference type="InterPro" id="IPR011545">
    <property type="entry name" value="DEAD/DEAH_box_helicase_dom"/>
</dbReference>
<keyword evidence="9 12" id="KW-0539">Nucleus</keyword>
<keyword evidence="3 12" id="KW-0547">Nucleotide-binding</keyword>
<dbReference type="PROSITE" id="PS51194">
    <property type="entry name" value="HELICASE_CTER"/>
    <property type="match status" value="1"/>
</dbReference>
<proteinExistence type="evidence at transcript level"/>
<evidence type="ECO:0000256" key="5">
    <source>
        <dbReference type="ARBA" id="ARBA00022806"/>
    </source>
</evidence>
<evidence type="ECO:0000256" key="12">
    <source>
        <dbReference type="RuleBase" id="RU364117"/>
    </source>
</evidence>
<dbReference type="InterPro" id="IPR001650">
    <property type="entry name" value="Helicase_C-like"/>
</dbReference>
<dbReference type="EC" id="5.6.2.4" evidence="12"/>
<organism evidence="15">
    <name type="scientific">Parasteatoda tepidariorum</name>
    <name type="common">Common house spider</name>
    <name type="synonym">Achaearanea tepidariorum</name>
    <dbReference type="NCBI Taxonomy" id="114398"/>
    <lineage>
        <taxon>Eukaryota</taxon>
        <taxon>Metazoa</taxon>
        <taxon>Ecdysozoa</taxon>
        <taxon>Arthropoda</taxon>
        <taxon>Chelicerata</taxon>
        <taxon>Arachnida</taxon>
        <taxon>Araneae</taxon>
        <taxon>Araneomorphae</taxon>
        <taxon>Entelegynae</taxon>
        <taxon>Araneoidea</taxon>
        <taxon>Theridiidae</taxon>
        <taxon>Parasteatoda</taxon>
    </lineage>
</organism>
<dbReference type="GO" id="GO:0043138">
    <property type="term" value="F:3'-5' DNA helicase activity"/>
    <property type="evidence" value="ECO:0007669"/>
    <property type="project" value="UniProtKB-EC"/>
</dbReference>
<feature type="domain" description="Helicase ATP-binding" evidence="13">
    <location>
        <begin position="1"/>
        <end position="64"/>
    </location>
</feature>
<dbReference type="Pfam" id="PF00270">
    <property type="entry name" value="DEAD"/>
    <property type="match status" value="1"/>
</dbReference>
<comment type="catalytic activity">
    <reaction evidence="10 12">
        <text>Couples ATP hydrolysis with the unwinding of duplex DNA by translocating in the 3'-5' direction.</text>
        <dbReference type="EC" id="5.6.2.4"/>
    </reaction>
</comment>
<comment type="similarity">
    <text evidence="2 12">Belongs to the helicase family. RecQ subfamily.</text>
</comment>
<dbReference type="Pfam" id="PF09382">
    <property type="entry name" value="RQC"/>
    <property type="match status" value="1"/>
</dbReference>
<dbReference type="PROSITE" id="PS51192">
    <property type="entry name" value="HELICASE_ATP_BIND_1"/>
    <property type="match status" value="1"/>
</dbReference>
<evidence type="ECO:0000256" key="6">
    <source>
        <dbReference type="ARBA" id="ARBA00022840"/>
    </source>
</evidence>
<dbReference type="GO" id="GO:0009378">
    <property type="term" value="F:four-way junction helicase activity"/>
    <property type="evidence" value="ECO:0007669"/>
    <property type="project" value="TreeGrafter"/>
</dbReference>
<sequence length="337" mass="39189">MIQRFVIDEAHCVSQWDHDFRPDYKRLSVLRVNFPKVPIMALTATATQRVRMDILHQLGMGSPKLFLQSFNRPNLKYEVRQKTKAVVKDIIELIKSKFKNMSGIVYCLSRNDCDAVAAELFKSGIKSAAYHAGINNREEVQEAWINDKFKVICATIAFGMGIDKPDVRFVIHHSIPKSIEGYYQESGRAGRDGEISWCILFYCYKDMHRLKRMMMKDVDNKHSWATHFDNLFRMVHYCENKTDCRRVWMLAYFGEIFERQLCLNDPRTSCDNCFSKEIFEMRDMTADAKLIIQCVAAIVDHKSRKNFTMPYFVDIYKGAKPQKIVAAGHDKLVLHGK</sequence>
<dbReference type="OrthoDB" id="10261556at2759"/>
<dbReference type="GO" id="GO:0016887">
    <property type="term" value="F:ATP hydrolysis activity"/>
    <property type="evidence" value="ECO:0007669"/>
    <property type="project" value="RHEA"/>
</dbReference>
<keyword evidence="5 12" id="KW-0347">Helicase</keyword>
<dbReference type="PANTHER" id="PTHR13710:SF153">
    <property type="entry name" value="RECQ-LIKE DNA HELICASE BLM"/>
    <property type="match status" value="1"/>
</dbReference>
<keyword evidence="4 12" id="KW-0378">Hydrolase</keyword>
<dbReference type="PANTHER" id="PTHR13710">
    <property type="entry name" value="DNA HELICASE RECQ FAMILY MEMBER"/>
    <property type="match status" value="1"/>
</dbReference>
<dbReference type="EMBL" id="IAAA01049784">
    <property type="protein sequence ID" value="LAA11201.1"/>
    <property type="molecule type" value="mRNA"/>
</dbReference>
<dbReference type="InterPro" id="IPR036388">
    <property type="entry name" value="WH-like_DNA-bd_sf"/>
</dbReference>
<comment type="catalytic activity">
    <reaction evidence="11 12">
        <text>ATP + H2O = ADP + phosphate + H(+)</text>
        <dbReference type="Rhea" id="RHEA:13065"/>
        <dbReference type="ChEBI" id="CHEBI:15377"/>
        <dbReference type="ChEBI" id="CHEBI:15378"/>
        <dbReference type="ChEBI" id="CHEBI:30616"/>
        <dbReference type="ChEBI" id="CHEBI:43474"/>
        <dbReference type="ChEBI" id="CHEBI:456216"/>
    </reaction>
</comment>
<dbReference type="Pfam" id="PF00271">
    <property type="entry name" value="Helicase_C"/>
    <property type="match status" value="1"/>
</dbReference>
<dbReference type="Gene3D" id="3.40.50.300">
    <property type="entry name" value="P-loop containing nucleotide triphosphate hydrolases"/>
    <property type="match status" value="2"/>
</dbReference>
<reference evidence="15" key="1">
    <citation type="journal article" date="2016" name="Mol. Ecol. Resour.">
        <title>Evaluation of the impact of RNA preservation methods of spiders for de novo transcriptome assembly.</title>
        <authorList>
            <person name="Kono N."/>
            <person name="Nakamura H."/>
            <person name="Ito Y."/>
            <person name="Tomita M."/>
            <person name="Arakawa K."/>
        </authorList>
    </citation>
    <scope>NUCLEOTIDE SEQUENCE</scope>
    <source>
        <tissue evidence="15">Whole body</tissue>
    </source>
</reference>
<dbReference type="GO" id="GO:0007131">
    <property type="term" value="P:reciprocal meiotic recombination"/>
    <property type="evidence" value="ECO:0007669"/>
    <property type="project" value="UniProtKB-ARBA"/>
</dbReference>
<evidence type="ECO:0000256" key="1">
    <source>
        <dbReference type="ARBA" id="ARBA00004123"/>
    </source>
</evidence>
<dbReference type="InterPro" id="IPR018982">
    <property type="entry name" value="RQC_domain"/>
</dbReference>
<dbReference type="InterPro" id="IPR032284">
    <property type="entry name" value="RecQ_Zn-bd"/>
</dbReference>
<evidence type="ECO:0000259" key="14">
    <source>
        <dbReference type="PROSITE" id="PS51194"/>
    </source>
</evidence>
<dbReference type="InterPro" id="IPR004589">
    <property type="entry name" value="DNA_helicase_ATP-dep_RecQ"/>
</dbReference>
<name>A0A2L2YSV0_PARTP</name>
<evidence type="ECO:0000256" key="9">
    <source>
        <dbReference type="ARBA" id="ARBA00023242"/>
    </source>
</evidence>
<dbReference type="GO" id="GO:0005694">
    <property type="term" value="C:chromosome"/>
    <property type="evidence" value="ECO:0007669"/>
    <property type="project" value="TreeGrafter"/>
</dbReference>
<keyword evidence="8" id="KW-0413">Isomerase</keyword>
<dbReference type="SMART" id="SM00490">
    <property type="entry name" value="HELICc"/>
    <property type="match status" value="1"/>
</dbReference>
<evidence type="ECO:0000259" key="13">
    <source>
        <dbReference type="PROSITE" id="PS51192"/>
    </source>
</evidence>
<dbReference type="GO" id="GO:0005634">
    <property type="term" value="C:nucleus"/>
    <property type="evidence" value="ECO:0007669"/>
    <property type="project" value="UniProtKB-SubCell"/>
</dbReference>
<dbReference type="FunFam" id="3.40.50.300:FF:000340">
    <property type="entry name" value="Bloom syndrome, RecQ helicase"/>
    <property type="match status" value="1"/>
</dbReference>
<dbReference type="GO" id="GO:0006260">
    <property type="term" value="P:DNA replication"/>
    <property type="evidence" value="ECO:0007669"/>
    <property type="project" value="InterPro"/>
</dbReference>
<dbReference type="GO" id="GO:0003677">
    <property type="term" value="F:DNA binding"/>
    <property type="evidence" value="ECO:0007669"/>
    <property type="project" value="UniProtKB-KW"/>
</dbReference>
<evidence type="ECO:0000256" key="8">
    <source>
        <dbReference type="ARBA" id="ARBA00023235"/>
    </source>
</evidence>
<dbReference type="CDD" id="cd18794">
    <property type="entry name" value="SF2_C_RecQ"/>
    <property type="match status" value="1"/>
</dbReference>
<comment type="subcellular location">
    <subcellularLocation>
        <location evidence="1 12">Nucleus</location>
    </subcellularLocation>
</comment>
<dbReference type="Pfam" id="PF16124">
    <property type="entry name" value="RecQ_Zn_bind"/>
    <property type="match status" value="1"/>
</dbReference>
<accession>A0A2L2YSV0</accession>
<feature type="domain" description="Helicase C-terminal" evidence="14">
    <location>
        <begin position="86"/>
        <end position="232"/>
    </location>
</feature>
<keyword evidence="7" id="KW-0238">DNA-binding</keyword>
<protein>
    <recommendedName>
        <fullName evidence="12">ATP-dependent DNA helicase</fullName>
        <ecNumber evidence="12">5.6.2.4</ecNumber>
    </recommendedName>
</protein>
<evidence type="ECO:0000313" key="15">
    <source>
        <dbReference type="EMBL" id="LAA11201.1"/>
    </source>
</evidence>
<dbReference type="Gene3D" id="1.10.10.10">
    <property type="entry name" value="Winged helix-like DNA-binding domain superfamily/Winged helix DNA-binding domain"/>
    <property type="match status" value="1"/>
</dbReference>
<evidence type="ECO:0000256" key="3">
    <source>
        <dbReference type="ARBA" id="ARBA00022741"/>
    </source>
</evidence>
<dbReference type="GO" id="GO:0005524">
    <property type="term" value="F:ATP binding"/>
    <property type="evidence" value="ECO:0007669"/>
    <property type="project" value="UniProtKB-KW"/>
</dbReference>